<organism evidence="2 3">
    <name type="scientific">Posidoniimonas corsicana</name>
    <dbReference type="NCBI Taxonomy" id="1938618"/>
    <lineage>
        <taxon>Bacteria</taxon>
        <taxon>Pseudomonadati</taxon>
        <taxon>Planctomycetota</taxon>
        <taxon>Planctomycetia</taxon>
        <taxon>Pirellulales</taxon>
        <taxon>Lacipirellulaceae</taxon>
        <taxon>Posidoniimonas</taxon>
    </lineage>
</organism>
<evidence type="ECO:0000313" key="2">
    <source>
        <dbReference type="EMBL" id="TWT37521.1"/>
    </source>
</evidence>
<keyword evidence="1" id="KW-1133">Transmembrane helix</keyword>
<keyword evidence="1" id="KW-0472">Membrane</keyword>
<evidence type="ECO:0000313" key="3">
    <source>
        <dbReference type="Proteomes" id="UP000316714"/>
    </source>
</evidence>
<gene>
    <name evidence="2" type="ORF">KOR34_24730</name>
</gene>
<dbReference type="RefSeq" id="WP_146564855.1">
    <property type="nucleotide sequence ID" value="NZ_SIHJ01000001.1"/>
</dbReference>
<feature type="transmembrane region" description="Helical" evidence="1">
    <location>
        <begin position="52"/>
        <end position="72"/>
    </location>
</feature>
<evidence type="ECO:0000256" key="1">
    <source>
        <dbReference type="SAM" id="Phobius"/>
    </source>
</evidence>
<sequence length="113" mass="11576">MDLAKAAAGAIGGAVVGAVVFVLLARIGLHAGMLMGAGAGWGVQLAVRDRNLATGVIALIAGLVSSVLAEWHCFPFLADGSLPYFLAHLHEVNFIHLLLLAGGVVVGFFWAKG</sequence>
<comment type="caution">
    <text evidence="2">The sequence shown here is derived from an EMBL/GenBank/DDBJ whole genome shotgun (WGS) entry which is preliminary data.</text>
</comment>
<accession>A0A5C5VHD3</accession>
<feature type="transmembrane region" description="Helical" evidence="1">
    <location>
        <begin position="6"/>
        <end position="25"/>
    </location>
</feature>
<dbReference type="EMBL" id="SIHJ01000001">
    <property type="protein sequence ID" value="TWT37521.1"/>
    <property type="molecule type" value="Genomic_DNA"/>
</dbReference>
<keyword evidence="3" id="KW-1185">Reference proteome</keyword>
<protein>
    <submittedName>
        <fullName evidence="2">Uncharacterized protein</fullName>
    </submittedName>
</protein>
<reference evidence="2 3" key="1">
    <citation type="submission" date="2019-02" db="EMBL/GenBank/DDBJ databases">
        <title>Deep-cultivation of Planctomycetes and their phenomic and genomic characterization uncovers novel biology.</title>
        <authorList>
            <person name="Wiegand S."/>
            <person name="Jogler M."/>
            <person name="Boedeker C."/>
            <person name="Pinto D."/>
            <person name="Vollmers J."/>
            <person name="Rivas-Marin E."/>
            <person name="Kohn T."/>
            <person name="Peeters S.H."/>
            <person name="Heuer A."/>
            <person name="Rast P."/>
            <person name="Oberbeckmann S."/>
            <person name="Bunk B."/>
            <person name="Jeske O."/>
            <person name="Meyerdierks A."/>
            <person name="Storesund J.E."/>
            <person name="Kallscheuer N."/>
            <person name="Luecker S."/>
            <person name="Lage O.M."/>
            <person name="Pohl T."/>
            <person name="Merkel B.J."/>
            <person name="Hornburger P."/>
            <person name="Mueller R.-W."/>
            <person name="Bruemmer F."/>
            <person name="Labrenz M."/>
            <person name="Spormann A.M."/>
            <person name="Op Den Camp H."/>
            <person name="Overmann J."/>
            <person name="Amann R."/>
            <person name="Jetten M.S.M."/>
            <person name="Mascher T."/>
            <person name="Medema M.H."/>
            <person name="Devos D.P."/>
            <person name="Kaster A.-K."/>
            <person name="Ovreas L."/>
            <person name="Rohde M."/>
            <person name="Galperin M.Y."/>
            <person name="Jogler C."/>
        </authorList>
    </citation>
    <scope>NUCLEOTIDE SEQUENCE [LARGE SCALE GENOMIC DNA]</scope>
    <source>
        <strain evidence="2 3">KOR34</strain>
    </source>
</reference>
<keyword evidence="1" id="KW-0812">Transmembrane</keyword>
<dbReference type="AlphaFoldDB" id="A0A5C5VHD3"/>
<proteinExistence type="predicted"/>
<name>A0A5C5VHD3_9BACT</name>
<feature type="transmembrane region" description="Helical" evidence="1">
    <location>
        <begin position="92"/>
        <end position="111"/>
    </location>
</feature>
<dbReference type="Proteomes" id="UP000316714">
    <property type="component" value="Unassembled WGS sequence"/>
</dbReference>